<proteinExistence type="predicted"/>
<dbReference type="AlphaFoldDB" id="A0A1G7IA85"/>
<feature type="transmembrane region" description="Helical" evidence="2">
    <location>
        <begin position="54"/>
        <end position="73"/>
    </location>
</feature>
<gene>
    <name evidence="3" type="ORF">SAMN04487992_107127</name>
</gene>
<dbReference type="SUPFAM" id="SSF48452">
    <property type="entry name" value="TPR-like"/>
    <property type="match status" value="1"/>
</dbReference>
<dbReference type="EMBL" id="FNBD01000007">
    <property type="protein sequence ID" value="SDF09508.1"/>
    <property type="molecule type" value="Genomic_DNA"/>
</dbReference>
<dbReference type="SMART" id="SM00028">
    <property type="entry name" value="TPR"/>
    <property type="match status" value="2"/>
</dbReference>
<dbReference type="RefSeq" id="WP_024480044.1">
    <property type="nucleotide sequence ID" value="NZ_CANLMK010000006.1"/>
</dbReference>
<keyword evidence="4" id="KW-1185">Reference proteome</keyword>
<dbReference type="Gene3D" id="1.25.40.10">
    <property type="entry name" value="Tetratricopeptide repeat domain"/>
    <property type="match status" value="1"/>
</dbReference>
<dbReference type="eggNOG" id="COG0457">
    <property type="taxonomic scope" value="Bacteria"/>
</dbReference>
<evidence type="ECO:0000313" key="4">
    <source>
        <dbReference type="Proteomes" id="UP000182114"/>
    </source>
</evidence>
<reference evidence="4" key="1">
    <citation type="submission" date="2016-10" db="EMBL/GenBank/DDBJ databases">
        <authorList>
            <person name="Varghese N."/>
            <person name="Submissions S."/>
        </authorList>
    </citation>
    <scope>NUCLEOTIDE SEQUENCE [LARGE SCALE GENOMIC DNA]</scope>
    <source>
        <strain evidence="4">DSM 24729</strain>
    </source>
</reference>
<name>A0A1G7IA85_9FLAO</name>
<keyword evidence="1" id="KW-0802">TPR repeat</keyword>
<keyword evidence="2" id="KW-0472">Membrane</keyword>
<accession>A0A1G7IA85</accession>
<dbReference type="Proteomes" id="UP000182114">
    <property type="component" value="Unassembled WGS sequence"/>
</dbReference>
<dbReference type="Pfam" id="PF13432">
    <property type="entry name" value="TPR_16"/>
    <property type="match status" value="1"/>
</dbReference>
<organism evidence="3 4">
    <name type="scientific">Cellulophaga baltica</name>
    <dbReference type="NCBI Taxonomy" id="76594"/>
    <lineage>
        <taxon>Bacteria</taxon>
        <taxon>Pseudomonadati</taxon>
        <taxon>Bacteroidota</taxon>
        <taxon>Flavobacteriia</taxon>
        <taxon>Flavobacteriales</taxon>
        <taxon>Flavobacteriaceae</taxon>
        <taxon>Cellulophaga</taxon>
    </lineage>
</organism>
<dbReference type="InterPro" id="IPR019734">
    <property type="entry name" value="TPR_rpt"/>
</dbReference>
<keyword evidence="2" id="KW-1133">Transmembrane helix</keyword>
<keyword evidence="2" id="KW-0812">Transmembrane</keyword>
<evidence type="ECO:0000256" key="2">
    <source>
        <dbReference type="SAM" id="Phobius"/>
    </source>
</evidence>
<evidence type="ECO:0000256" key="1">
    <source>
        <dbReference type="PROSITE-ProRule" id="PRU00339"/>
    </source>
</evidence>
<dbReference type="PROSITE" id="PS50005">
    <property type="entry name" value="TPR"/>
    <property type="match status" value="1"/>
</dbReference>
<dbReference type="GeneID" id="78061280"/>
<dbReference type="InterPro" id="IPR011990">
    <property type="entry name" value="TPR-like_helical_dom_sf"/>
</dbReference>
<feature type="repeat" description="TPR" evidence="1">
    <location>
        <begin position="172"/>
        <end position="205"/>
    </location>
</feature>
<evidence type="ECO:0000313" key="3">
    <source>
        <dbReference type="EMBL" id="SDF09508.1"/>
    </source>
</evidence>
<sequence>MATYKKRGYKAKEVNIDSTDEVEFNEQDSTTAEVFSTLDDSANKTEEWVSKNQNYILGVIGAIAVGVLGYLAYDQFVKKPQEADAGNEMFYAMQYFNEALQNPVAQDSLYNLALKGGNGKYGLIDVIDNYGGTESANLASYAAGMSYLNTQKYQEAIDYLSDYTAKDAITDAIAKGGMGDAFMQLNQPEDALGYYEKALSANTNEYSTPMFLQKAGVAALELNKNDAALKYFERIKEEFAKSPEASLVDAYIAMAKNK</sequence>
<protein>
    <submittedName>
        <fullName evidence="3">TPR repeat-containing protein</fullName>
    </submittedName>
</protein>